<comment type="caution">
    <text evidence="1">The sequence shown here is derived from an EMBL/GenBank/DDBJ whole genome shotgun (WGS) entry which is preliminary data.</text>
</comment>
<name>A0ACC2MFP9_PERAE</name>
<keyword evidence="2" id="KW-1185">Reference proteome</keyword>
<sequence length="267" mass="29606">MLIYPDRSNVVLAGTMFAAAYEGPGESSAETCPFSNCTDFTGLTGTSIDIGSTARDRESVHDAFRQTQPSKKHLLILPQNPTILCIYLSLSPLQFPVVRIARLLKGRKICRASQHRHPSISLPFSNTLFVAEVLRLAGNAGRDSKKSRIVPRHIQFAVRNDEELSKLLGEVTIANDSVMPNIHNLLLPKKTGASKAVPADWRDPRFATKGVTCNLCTTPKWELACTHLLRPFDGWRRSPNLESFGDQRMKKEGVAFRLDVLQPAISD</sequence>
<evidence type="ECO:0000313" key="1">
    <source>
        <dbReference type="EMBL" id="KAJ8644343.1"/>
    </source>
</evidence>
<organism evidence="1 2">
    <name type="scientific">Persea americana</name>
    <name type="common">Avocado</name>
    <dbReference type="NCBI Taxonomy" id="3435"/>
    <lineage>
        <taxon>Eukaryota</taxon>
        <taxon>Viridiplantae</taxon>
        <taxon>Streptophyta</taxon>
        <taxon>Embryophyta</taxon>
        <taxon>Tracheophyta</taxon>
        <taxon>Spermatophyta</taxon>
        <taxon>Magnoliopsida</taxon>
        <taxon>Magnoliidae</taxon>
        <taxon>Laurales</taxon>
        <taxon>Lauraceae</taxon>
        <taxon>Persea</taxon>
    </lineage>
</organism>
<reference evidence="1 2" key="1">
    <citation type="journal article" date="2022" name="Hortic Res">
        <title>A haplotype resolved chromosomal level avocado genome allows analysis of novel avocado genes.</title>
        <authorList>
            <person name="Nath O."/>
            <person name="Fletcher S.J."/>
            <person name="Hayward A."/>
            <person name="Shaw L.M."/>
            <person name="Masouleh A.K."/>
            <person name="Furtado A."/>
            <person name="Henry R.J."/>
            <person name="Mitter N."/>
        </authorList>
    </citation>
    <scope>NUCLEOTIDE SEQUENCE [LARGE SCALE GENOMIC DNA]</scope>
    <source>
        <strain evidence="2">cv. Hass</strain>
    </source>
</reference>
<evidence type="ECO:0000313" key="2">
    <source>
        <dbReference type="Proteomes" id="UP001234297"/>
    </source>
</evidence>
<dbReference type="Proteomes" id="UP001234297">
    <property type="component" value="Chromosome 2"/>
</dbReference>
<protein>
    <submittedName>
        <fullName evidence="1">Uncharacterized protein</fullName>
    </submittedName>
</protein>
<dbReference type="EMBL" id="CM056810">
    <property type="protein sequence ID" value="KAJ8644343.1"/>
    <property type="molecule type" value="Genomic_DNA"/>
</dbReference>
<gene>
    <name evidence="1" type="ORF">MRB53_006091</name>
</gene>
<proteinExistence type="predicted"/>
<accession>A0ACC2MFP9</accession>